<dbReference type="AlphaFoldDB" id="A0AAV6YP01"/>
<evidence type="ECO:0000256" key="3">
    <source>
        <dbReference type="ARBA" id="ARBA00022679"/>
    </source>
</evidence>
<evidence type="ECO:0000256" key="2">
    <source>
        <dbReference type="ARBA" id="ARBA00022527"/>
    </source>
</evidence>
<dbReference type="EMBL" id="WNYA01058277">
    <property type="protein sequence ID" value="KAG8535746.1"/>
    <property type="molecule type" value="Genomic_DNA"/>
</dbReference>
<keyword evidence="10" id="KW-1185">Reference proteome</keyword>
<dbReference type="Proteomes" id="UP000824782">
    <property type="component" value="Unassembled WGS sequence"/>
</dbReference>
<feature type="non-terminal residue" evidence="9">
    <location>
        <position position="391"/>
    </location>
</feature>
<dbReference type="PROSITE" id="PS50011">
    <property type="entry name" value="PROTEIN_KINASE_DOM"/>
    <property type="match status" value="1"/>
</dbReference>
<dbReference type="EC" id="2.7.11.1" evidence="1"/>
<reference evidence="9" key="1">
    <citation type="thesis" date="2020" institute="ProQuest LLC" country="789 East Eisenhower Parkway, Ann Arbor, MI, USA">
        <title>Comparative Genomics and Chromosome Evolution.</title>
        <authorList>
            <person name="Mudd A.B."/>
        </authorList>
    </citation>
    <scope>NUCLEOTIDE SEQUENCE</scope>
    <source>
        <strain evidence="9">237g6f4</strain>
        <tissue evidence="9">Blood</tissue>
    </source>
</reference>
<evidence type="ECO:0000256" key="4">
    <source>
        <dbReference type="ARBA" id="ARBA00022741"/>
    </source>
</evidence>
<dbReference type="InterPro" id="IPR011009">
    <property type="entry name" value="Kinase-like_dom_sf"/>
</dbReference>
<feature type="region of interest" description="Disordered" evidence="7">
    <location>
        <begin position="233"/>
        <end position="257"/>
    </location>
</feature>
<evidence type="ECO:0000256" key="7">
    <source>
        <dbReference type="SAM" id="MobiDB-lite"/>
    </source>
</evidence>
<evidence type="ECO:0000256" key="5">
    <source>
        <dbReference type="ARBA" id="ARBA00022777"/>
    </source>
</evidence>
<proteinExistence type="predicted"/>
<evidence type="ECO:0000313" key="9">
    <source>
        <dbReference type="EMBL" id="KAG8535746.1"/>
    </source>
</evidence>
<dbReference type="FunFam" id="3.30.200.20:FF:000077">
    <property type="entry name" value="Putative Serine/threonine-protein kinase/endoribonuclease IRE1"/>
    <property type="match status" value="1"/>
</dbReference>
<dbReference type="GO" id="GO:0005524">
    <property type="term" value="F:ATP binding"/>
    <property type="evidence" value="ECO:0007669"/>
    <property type="project" value="UniProtKB-KW"/>
</dbReference>
<keyword evidence="6" id="KW-0067">ATP-binding</keyword>
<keyword evidence="3" id="KW-0808">Transferase</keyword>
<dbReference type="GO" id="GO:0070059">
    <property type="term" value="P:intrinsic apoptotic signaling pathway in response to endoplasmic reticulum stress"/>
    <property type="evidence" value="ECO:0007669"/>
    <property type="project" value="TreeGrafter"/>
</dbReference>
<evidence type="ECO:0000256" key="6">
    <source>
        <dbReference type="ARBA" id="ARBA00022840"/>
    </source>
</evidence>
<keyword evidence="5" id="KW-0418">Kinase</keyword>
<dbReference type="Gene3D" id="3.30.200.20">
    <property type="entry name" value="Phosphorylase Kinase, domain 1"/>
    <property type="match status" value="1"/>
</dbReference>
<gene>
    <name evidence="9" type="ORF">GDO81_027851</name>
</gene>
<dbReference type="InterPro" id="IPR045133">
    <property type="entry name" value="IRE1/2-like"/>
</dbReference>
<protein>
    <recommendedName>
        <fullName evidence="1">non-specific serine/threonine protein kinase</fullName>
        <ecNumber evidence="1">2.7.11.1</ecNumber>
    </recommendedName>
</protein>
<dbReference type="GO" id="GO:0036498">
    <property type="term" value="P:IRE1-mediated unfolded protein response"/>
    <property type="evidence" value="ECO:0007669"/>
    <property type="project" value="TreeGrafter"/>
</dbReference>
<sequence>RPTLYVGKYSSSLYASSSLVHEGVAVVPRGKAMPLLDGPRTEGVTIEESGECEVTPSTDLKIPKDKLNYWKNQWLLIGHHEIPLSAPTSILDRFPPTLPRGKEKVIEGGADNRFPEEMMGIPEEPPMELPPTTSKDLSDISKPFLAKPEAPVDSMLKDLATIILSTFLLAGWVAFVITYPKTVHQQQQLQHQQFQKQLEEKIQLLQMQHVTFQPAAEAAAEGDYLYVTGVQGESSANSTPNMSPRASNHSMPSNLSTSEVGSVISTEQEDAGKWPGYCASALSSLVIGSELRPPPPPTDEETLVIVGKISFNPRDVLGHGAEGTIVYRGRFDNRDVAVKRILPECFSFADREVQLLRESDENPNVIRYFCTEKDRQFQYIAIELCMATLQE</sequence>
<dbReference type="SUPFAM" id="SSF56112">
    <property type="entry name" value="Protein kinase-like (PK-like)"/>
    <property type="match status" value="1"/>
</dbReference>
<dbReference type="InterPro" id="IPR000719">
    <property type="entry name" value="Prot_kinase_dom"/>
</dbReference>
<evidence type="ECO:0000256" key="1">
    <source>
        <dbReference type="ARBA" id="ARBA00012513"/>
    </source>
</evidence>
<evidence type="ECO:0000313" key="10">
    <source>
        <dbReference type="Proteomes" id="UP000824782"/>
    </source>
</evidence>
<dbReference type="PANTHER" id="PTHR13954">
    <property type="entry name" value="IRE1-RELATED"/>
    <property type="match status" value="1"/>
</dbReference>
<accession>A0AAV6YP01</accession>
<feature type="non-terminal residue" evidence="9">
    <location>
        <position position="1"/>
    </location>
</feature>
<keyword evidence="2" id="KW-0723">Serine/threonine-protein kinase</keyword>
<feature type="domain" description="Protein kinase" evidence="8">
    <location>
        <begin position="311"/>
        <end position="391"/>
    </location>
</feature>
<evidence type="ECO:0000259" key="8">
    <source>
        <dbReference type="PROSITE" id="PS50011"/>
    </source>
</evidence>
<keyword evidence="4" id="KW-0547">Nucleotide-binding</keyword>
<dbReference type="GO" id="GO:0004674">
    <property type="term" value="F:protein serine/threonine kinase activity"/>
    <property type="evidence" value="ECO:0007669"/>
    <property type="project" value="UniProtKB-KW"/>
</dbReference>
<dbReference type="GO" id="GO:1990604">
    <property type="term" value="C:IRE1-TRAF2-ASK1 complex"/>
    <property type="evidence" value="ECO:0007669"/>
    <property type="project" value="TreeGrafter"/>
</dbReference>
<comment type="caution">
    <text evidence="9">The sequence shown here is derived from an EMBL/GenBank/DDBJ whole genome shotgun (WGS) entry which is preliminary data.</text>
</comment>
<dbReference type="PANTHER" id="PTHR13954:SF17">
    <property type="entry name" value="SERINE_THREONINE-PROTEIN KINASE_ENDORIBONUCLEASE IRE1"/>
    <property type="match status" value="1"/>
</dbReference>
<organism evidence="9 10">
    <name type="scientific">Engystomops pustulosus</name>
    <name type="common">Tungara frog</name>
    <name type="synonym">Physalaemus pustulosus</name>
    <dbReference type="NCBI Taxonomy" id="76066"/>
    <lineage>
        <taxon>Eukaryota</taxon>
        <taxon>Metazoa</taxon>
        <taxon>Chordata</taxon>
        <taxon>Craniata</taxon>
        <taxon>Vertebrata</taxon>
        <taxon>Euteleostomi</taxon>
        <taxon>Amphibia</taxon>
        <taxon>Batrachia</taxon>
        <taxon>Anura</taxon>
        <taxon>Neobatrachia</taxon>
        <taxon>Hyloidea</taxon>
        <taxon>Leptodactylidae</taxon>
        <taxon>Leiuperinae</taxon>
        <taxon>Engystomops</taxon>
    </lineage>
</organism>
<name>A0AAV6YP01_ENGPU</name>
<dbReference type="GO" id="GO:0051082">
    <property type="term" value="F:unfolded protein binding"/>
    <property type="evidence" value="ECO:0007669"/>
    <property type="project" value="TreeGrafter"/>
</dbReference>
<dbReference type="GO" id="GO:0004521">
    <property type="term" value="F:RNA endonuclease activity"/>
    <property type="evidence" value="ECO:0007669"/>
    <property type="project" value="InterPro"/>
</dbReference>